<dbReference type="Proteomes" id="UP000238348">
    <property type="component" value="Chromosome"/>
</dbReference>
<proteinExistence type="predicted"/>
<evidence type="ECO:0008006" key="3">
    <source>
        <dbReference type="Google" id="ProtNLM"/>
    </source>
</evidence>
<protein>
    <recommendedName>
        <fullName evidence="3">GxxExxY protein</fullName>
    </recommendedName>
</protein>
<dbReference type="NCBIfam" id="TIGR04256">
    <property type="entry name" value="GxxExxY"/>
    <property type="match status" value="1"/>
</dbReference>
<gene>
    <name evidence="1" type="ORF">SOCE26_091950</name>
</gene>
<dbReference type="OrthoDB" id="9798792at2"/>
<organism evidence="1 2">
    <name type="scientific">Sorangium cellulosum</name>
    <name type="common">Polyangium cellulosum</name>
    <dbReference type="NCBI Taxonomy" id="56"/>
    <lineage>
        <taxon>Bacteria</taxon>
        <taxon>Pseudomonadati</taxon>
        <taxon>Myxococcota</taxon>
        <taxon>Polyangia</taxon>
        <taxon>Polyangiales</taxon>
        <taxon>Polyangiaceae</taxon>
        <taxon>Sorangium</taxon>
    </lineage>
</organism>
<reference evidence="1 2" key="1">
    <citation type="submission" date="2015-09" db="EMBL/GenBank/DDBJ databases">
        <title>Sorangium comparison.</title>
        <authorList>
            <person name="Zaburannyi N."/>
            <person name="Bunk B."/>
            <person name="Overmann J."/>
            <person name="Mueller R."/>
        </authorList>
    </citation>
    <scope>NUCLEOTIDE SEQUENCE [LARGE SCALE GENOMIC DNA]</scope>
    <source>
        <strain evidence="1 2">So ce26</strain>
    </source>
</reference>
<sequence length="145" mass="16149">MTHEGGKAGRFEDGSAEVIAACIEVHRHLGPGLLESAYEQCLCHEPSLRGLSFERQRPLPLVYKGVHLECGYRLDVVVGSCLIVEVKAVERLLPVHEAQALTYLRLTRLPAALVVNFNVAVLRHGLRRPSYNPNHLFPPSRLHVT</sequence>
<dbReference type="Pfam" id="PF13366">
    <property type="entry name" value="PDDEXK_3"/>
    <property type="match status" value="1"/>
</dbReference>
<dbReference type="RefSeq" id="WP_104985651.1">
    <property type="nucleotide sequence ID" value="NZ_CP012673.1"/>
</dbReference>
<accession>A0A2L0F855</accession>
<dbReference type="AlphaFoldDB" id="A0A2L0F855"/>
<dbReference type="InterPro" id="IPR026350">
    <property type="entry name" value="GxxExxY"/>
</dbReference>
<evidence type="ECO:0000313" key="2">
    <source>
        <dbReference type="Proteomes" id="UP000238348"/>
    </source>
</evidence>
<evidence type="ECO:0000313" key="1">
    <source>
        <dbReference type="EMBL" id="AUX47671.1"/>
    </source>
</evidence>
<dbReference type="EMBL" id="CP012673">
    <property type="protein sequence ID" value="AUX47671.1"/>
    <property type="molecule type" value="Genomic_DNA"/>
</dbReference>
<name>A0A2L0F855_SORCE</name>